<keyword evidence="2" id="KW-0732">Signal</keyword>
<proteinExistence type="predicted"/>
<feature type="compositionally biased region" description="Low complexity" evidence="1">
    <location>
        <begin position="62"/>
        <end position="71"/>
    </location>
</feature>
<comment type="caution">
    <text evidence="4">The sequence shown here is derived from an EMBL/GenBank/DDBJ whole genome shotgun (WGS) entry which is preliminary data.</text>
</comment>
<dbReference type="PANTHER" id="PTHR30383:SF5">
    <property type="entry name" value="SGNH HYDROLASE-TYPE ESTERASE DOMAIN-CONTAINING PROTEIN"/>
    <property type="match status" value="1"/>
</dbReference>
<protein>
    <recommendedName>
        <fullName evidence="3">SGNH hydrolase-type esterase domain-containing protein</fullName>
    </recommendedName>
</protein>
<dbReference type="Proteomes" id="UP000886876">
    <property type="component" value="Unassembled WGS sequence"/>
</dbReference>
<evidence type="ECO:0000256" key="1">
    <source>
        <dbReference type="SAM" id="MobiDB-lite"/>
    </source>
</evidence>
<organism evidence="4 5">
    <name type="scientific">Candidatus Scatomorpha pullistercoris</name>
    <dbReference type="NCBI Taxonomy" id="2840929"/>
    <lineage>
        <taxon>Bacteria</taxon>
        <taxon>Bacillati</taxon>
        <taxon>Bacillota</taxon>
        <taxon>Clostridia</taxon>
        <taxon>Eubacteriales</taxon>
        <taxon>Candidatus Scatomorpha</taxon>
    </lineage>
</organism>
<dbReference type="GO" id="GO:0004622">
    <property type="term" value="F:phosphatidylcholine lysophospholipase activity"/>
    <property type="evidence" value="ECO:0007669"/>
    <property type="project" value="TreeGrafter"/>
</dbReference>
<gene>
    <name evidence="4" type="ORF">IAD42_07655</name>
</gene>
<dbReference type="PANTHER" id="PTHR30383">
    <property type="entry name" value="THIOESTERASE 1/PROTEASE 1/LYSOPHOSPHOLIPASE L1"/>
    <property type="match status" value="1"/>
</dbReference>
<dbReference type="Pfam" id="PF13472">
    <property type="entry name" value="Lipase_GDSL_2"/>
    <property type="match status" value="1"/>
</dbReference>
<feature type="signal peptide" evidence="2">
    <location>
        <begin position="1"/>
        <end position="35"/>
    </location>
</feature>
<dbReference type="InterPro" id="IPR036514">
    <property type="entry name" value="SGNH_hydro_sf"/>
</dbReference>
<evidence type="ECO:0000313" key="5">
    <source>
        <dbReference type="Proteomes" id="UP000886876"/>
    </source>
</evidence>
<dbReference type="Gene3D" id="3.40.50.1110">
    <property type="entry name" value="SGNH hydrolase"/>
    <property type="match status" value="1"/>
</dbReference>
<dbReference type="PROSITE" id="PS51257">
    <property type="entry name" value="PROKAR_LIPOPROTEIN"/>
    <property type="match status" value="1"/>
</dbReference>
<accession>A0A9D1G641</accession>
<feature type="domain" description="SGNH hydrolase-type esterase" evidence="3">
    <location>
        <begin position="105"/>
        <end position="278"/>
    </location>
</feature>
<sequence>MKRNAKNSMFFVWALAIAACLILVFCALIFSSCGARDGGVPITTEPPAQSDAPTGDGGSGSGDDVQTTSPDGGEDGDTPTDAPVSSAVLGETGDAGQEYIDKLVFLGDSTTYGLKAYEVLSGGKNTAQVWTPANGTLTLYNYATATIVFPETGEEISIVDAVTRKQPEYLVITLGVNGVAEMDEDWFKQDYTALVQSIQAASPNTKIICNSIYPVENDYEHIASINNENIPRANGWILEVAEATGCKYADSASVLKLEDGSLNESYGNGDGIHLNADGFNAVLQYLRTHAYQ</sequence>
<name>A0A9D1G641_9FIRM</name>
<feature type="region of interest" description="Disordered" evidence="1">
    <location>
        <begin position="41"/>
        <end position="88"/>
    </location>
</feature>
<evidence type="ECO:0000256" key="2">
    <source>
        <dbReference type="SAM" id="SignalP"/>
    </source>
</evidence>
<reference evidence="4" key="1">
    <citation type="submission" date="2020-10" db="EMBL/GenBank/DDBJ databases">
        <authorList>
            <person name="Gilroy R."/>
        </authorList>
    </citation>
    <scope>NUCLEOTIDE SEQUENCE</scope>
    <source>
        <strain evidence="4">ChiHecec3B27-6122</strain>
    </source>
</reference>
<reference evidence="4" key="2">
    <citation type="journal article" date="2021" name="PeerJ">
        <title>Extensive microbial diversity within the chicken gut microbiome revealed by metagenomics and culture.</title>
        <authorList>
            <person name="Gilroy R."/>
            <person name="Ravi A."/>
            <person name="Getino M."/>
            <person name="Pursley I."/>
            <person name="Horton D.L."/>
            <person name="Alikhan N.F."/>
            <person name="Baker D."/>
            <person name="Gharbi K."/>
            <person name="Hall N."/>
            <person name="Watson M."/>
            <person name="Adriaenssens E.M."/>
            <person name="Foster-Nyarko E."/>
            <person name="Jarju S."/>
            <person name="Secka A."/>
            <person name="Antonio M."/>
            <person name="Oren A."/>
            <person name="Chaudhuri R.R."/>
            <person name="La Ragione R."/>
            <person name="Hildebrand F."/>
            <person name="Pallen M.J."/>
        </authorList>
    </citation>
    <scope>NUCLEOTIDE SEQUENCE</scope>
    <source>
        <strain evidence="4">ChiHecec3B27-6122</strain>
    </source>
</reference>
<feature type="chain" id="PRO_5038504111" description="SGNH hydrolase-type esterase domain-containing protein" evidence="2">
    <location>
        <begin position="36"/>
        <end position="292"/>
    </location>
</feature>
<dbReference type="SUPFAM" id="SSF52266">
    <property type="entry name" value="SGNH hydrolase"/>
    <property type="match status" value="1"/>
</dbReference>
<dbReference type="AlphaFoldDB" id="A0A9D1G641"/>
<dbReference type="EMBL" id="DVJS01000190">
    <property type="protein sequence ID" value="HIS97831.1"/>
    <property type="molecule type" value="Genomic_DNA"/>
</dbReference>
<evidence type="ECO:0000313" key="4">
    <source>
        <dbReference type="EMBL" id="HIS97831.1"/>
    </source>
</evidence>
<evidence type="ECO:0000259" key="3">
    <source>
        <dbReference type="Pfam" id="PF13472"/>
    </source>
</evidence>
<dbReference type="InterPro" id="IPR051532">
    <property type="entry name" value="Ester_Hydrolysis_Enzymes"/>
</dbReference>
<dbReference type="InterPro" id="IPR013830">
    <property type="entry name" value="SGNH_hydro"/>
</dbReference>